<dbReference type="AlphaFoldDB" id="A0A454D3W2"/>
<feature type="non-terminal residue" evidence="1">
    <location>
        <position position="31"/>
    </location>
</feature>
<organism evidence="1 2">
    <name type="scientific">Vibrio harveyi</name>
    <name type="common">Beneckea harveyi</name>
    <dbReference type="NCBI Taxonomy" id="669"/>
    <lineage>
        <taxon>Bacteria</taxon>
        <taxon>Pseudomonadati</taxon>
        <taxon>Pseudomonadota</taxon>
        <taxon>Gammaproteobacteria</taxon>
        <taxon>Vibrionales</taxon>
        <taxon>Vibrionaceae</taxon>
        <taxon>Vibrio</taxon>
    </lineage>
</organism>
<evidence type="ECO:0000313" key="1">
    <source>
        <dbReference type="EMBL" id="EKM33363.1"/>
    </source>
</evidence>
<proteinExistence type="predicted"/>
<sequence length="31" mass="3279">MSSPIALVIGFLLASFSLVPTELPIASFTKK</sequence>
<reference evidence="1 2" key="1">
    <citation type="submission" date="2012-10" db="EMBL/GenBank/DDBJ databases">
        <title>Genome sequence of Vibrio Cholerae HENC-02.</title>
        <authorList>
            <person name="Eppinger M."/>
            <person name="Hasan N.A."/>
            <person name="Sengamalay N."/>
            <person name="Hine E."/>
            <person name="Su Q."/>
            <person name="Daugherty S.C."/>
            <person name="Young S."/>
            <person name="Sadzewicz L."/>
            <person name="Tallon L."/>
            <person name="Cebula T.A."/>
            <person name="Ravel J."/>
            <person name="Colwell R.R."/>
        </authorList>
    </citation>
    <scope>NUCLEOTIDE SEQUENCE [LARGE SCALE GENOMIC DNA]</scope>
    <source>
        <strain evidence="1 2">HENC-02</strain>
    </source>
</reference>
<comment type="caution">
    <text evidence="1">The sequence shown here is derived from an EMBL/GenBank/DDBJ whole genome shotgun (WGS) entry which is preliminary data.</text>
</comment>
<name>A0A454D3W2_VIBHA</name>
<dbReference type="EMBL" id="AJSR01000318">
    <property type="protein sequence ID" value="EKM33363.1"/>
    <property type="molecule type" value="Genomic_DNA"/>
</dbReference>
<gene>
    <name evidence="1" type="ORF">VCHENC02_1176A</name>
</gene>
<accession>A0A454D3W2</accession>
<dbReference type="Proteomes" id="UP000008367">
    <property type="component" value="Unassembled WGS sequence"/>
</dbReference>
<evidence type="ECO:0000313" key="2">
    <source>
        <dbReference type="Proteomes" id="UP000008367"/>
    </source>
</evidence>
<protein>
    <submittedName>
        <fullName evidence="1">Uncharacterized protein</fullName>
    </submittedName>
</protein>